<dbReference type="SUPFAM" id="SSF50630">
    <property type="entry name" value="Acid proteases"/>
    <property type="match status" value="1"/>
</dbReference>
<feature type="region of interest" description="Disordered" evidence="2">
    <location>
        <begin position="647"/>
        <end position="669"/>
    </location>
</feature>
<feature type="region of interest" description="Disordered" evidence="2">
    <location>
        <begin position="709"/>
        <end position="741"/>
    </location>
</feature>
<evidence type="ECO:0000256" key="4">
    <source>
        <dbReference type="SAM" id="SignalP"/>
    </source>
</evidence>
<dbReference type="InterPro" id="IPR034164">
    <property type="entry name" value="Pepsin-like_dom"/>
</dbReference>
<gene>
    <name evidence="6" type="ORF">ONZ51_g8069</name>
</gene>
<dbReference type="Gene3D" id="2.40.70.10">
    <property type="entry name" value="Acid Proteases"/>
    <property type="match status" value="2"/>
</dbReference>
<dbReference type="GO" id="GO:0006508">
    <property type="term" value="P:proteolysis"/>
    <property type="evidence" value="ECO:0007669"/>
    <property type="project" value="InterPro"/>
</dbReference>
<keyword evidence="3" id="KW-0472">Membrane</keyword>
<dbReference type="PANTHER" id="PTHR47966:SF57">
    <property type="entry name" value="PEPTIDASE A1 DOMAIN-CONTAINING PROTEIN"/>
    <property type="match status" value="1"/>
</dbReference>
<name>A0AAD7TQY7_9APHY</name>
<comment type="caution">
    <text evidence="6">The sequence shown here is derived from an EMBL/GenBank/DDBJ whole genome shotgun (WGS) entry which is preliminary data.</text>
</comment>
<feature type="signal peptide" evidence="4">
    <location>
        <begin position="1"/>
        <end position="18"/>
    </location>
</feature>
<feature type="domain" description="Peptidase A1" evidence="5">
    <location>
        <begin position="63"/>
        <end position="358"/>
    </location>
</feature>
<feature type="transmembrane region" description="Helical" evidence="3">
    <location>
        <begin position="480"/>
        <end position="501"/>
    </location>
</feature>
<proteinExistence type="inferred from homology"/>
<evidence type="ECO:0000256" key="2">
    <source>
        <dbReference type="SAM" id="MobiDB-lite"/>
    </source>
</evidence>
<dbReference type="PROSITE" id="PS51767">
    <property type="entry name" value="PEPTIDASE_A1"/>
    <property type="match status" value="1"/>
</dbReference>
<feature type="chain" id="PRO_5042102292" description="Peptidase A1 domain-containing protein" evidence="4">
    <location>
        <begin position="19"/>
        <end position="741"/>
    </location>
</feature>
<keyword evidence="7" id="KW-1185">Reference proteome</keyword>
<accession>A0AAD7TQY7</accession>
<organism evidence="6 7">
    <name type="scientific">Trametes cubensis</name>
    <dbReference type="NCBI Taxonomy" id="1111947"/>
    <lineage>
        <taxon>Eukaryota</taxon>
        <taxon>Fungi</taxon>
        <taxon>Dikarya</taxon>
        <taxon>Basidiomycota</taxon>
        <taxon>Agaricomycotina</taxon>
        <taxon>Agaricomycetes</taxon>
        <taxon>Polyporales</taxon>
        <taxon>Polyporaceae</taxon>
        <taxon>Trametes</taxon>
    </lineage>
</organism>
<dbReference type="Proteomes" id="UP001215151">
    <property type="component" value="Unassembled WGS sequence"/>
</dbReference>
<dbReference type="InterPro" id="IPR021109">
    <property type="entry name" value="Peptidase_aspartic_dom_sf"/>
</dbReference>
<dbReference type="EMBL" id="JAPEVG010000234">
    <property type="protein sequence ID" value="KAJ8473119.1"/>
    <property type="molecule type" value="Genomic_DNA"/>
</dbReference>
<evidence type="ECO:0000256" key="1">
    <source>
        <dbReference type="ARBA" id="ARBA00007447"/>
    </source>
</evidence>
<keyword evidence="3" id="KW-1133">Transmembrane helix</keyword>
<evidence type="ECO:0000256" key="3">
    <source>
        <dbReference type="SAM" id="Phobius"/>
    </source>
</evidence>
<evidence type="ECO:0000313" key="7">
    <source>
        <dbReference type="Proteomes" id="UP001215151"/>
    </source>
</evidence>
<dbReference type="AlphaFoldDB" id="A0AAD7TQY7"/>
<dbReference type="PANTHER" id="PTHR47966">
    <property type="entry name" value="BETA-SITE APP-CLEAVING ENZYME, ISOFORM A-RELATED"/>
    <property type="match status" value="1"/>
</dbReference>
<keyword evidence="3" id="KW-0812">Transmembrane</keyword>
<sequence>MLFFSALSFLSVASGLLAAQATPLDARGNPSRRAAPSSPRPVSVSRSDSSAGFGFTNAEDAMYSATIYVNGVPYQVQLDTGSADTWIDPLSLGVSPELPPGLIETGINSTSNVTFGPYTVYNQAVTISYNGTGSTRTLQNGLIGLAGYMKLGDSSIYTLLKNTSYAENGTPLVYNIFEHGPSLPSYTTFLMQRSSGGITDGGIFTVSEVLSNVTDVLNAPRFDSVLPDFWDTYLDGIYVNGKFVSGGSKYENSTEVHVPKGSTIANFDSGTTAIRGPELYAHAVYKDLNITWSIGGHLYPMHPIDALFFQLDDDSGEFSCVGSISGGPVGDEDWLLGDSFLRNVYILYGYGEPDTNLSSKQPYSQLLSITNADKAWTEFDSMMLQQVLWQEDRHISTLSTGQSATGAPVFTGARPTASLTEASVPAEATLTSSVSSTSVPSSVASGNTDTKIAGAFSENLGALDSSSGKVDLSGLTRNTYIILGLLAAVLVVLFVTVVLMVKGNRANAAYRPVPGGNAVHGKAFSAEGESFISGSYAEARSYATPRPPAPQLSLLLRVINTRHLPHGVVKRDKRLSLSGGILLSDISYRPPQVLVQALAELCKQHCESEDILKYLRQPGENSQDSHPQRYWRPDNKAHELLGSLVASDDDRAGSDSQPPPRPPPRHSPFRKYRKLARAVADALNAPDDAWTGLEKVADQISDVSMLPCHGTKQSAASCDAHTDEVSHGHSAETSSKRWRKP</sequence>
<comment type="similarity">
    <text evidence="1">Belongs to the peptidase A1 family.</text>
</comment>
<evidence type="ECO:0000313" key="6">
    <source>
        <dbReference type="EMBL" id="KAJ8473119.1"/>
    </source>
</evidence>
<keyword evidence="4" id="KW-0732">Signal</keyword>
<dbReference type="InterPro" id="IPR001461">
    <property type="entry name" value="Aspartic_peptidase_A1"/>
</dbReference>
<dbReference type="GO" id="GO:0004190">
    <property type="term" value="F:aspartic-type endopeptidase activity"/>
    <property type="evidence" value="ECO:0007669"/>
    <property type="project" value="InterPro"/>
</dbReference>
<reference evidence="6" key="1">
    <citation type="submission" date="2022-11" db="EMBL/GenBank/DDBJ databases">
        <title>Genome Sequence of Cubamyces cubensis.</title>
        <authorList>
            <person name="Buettner E."/>
        </authorList>
    </citation>
    <scope>NUCLEOTIDE SEQUENCE</scope>
    <source>
        <strain evidence="6">MPL-01</strain>
    </source>
</reference>
<dbReference type="Pfam" id="PF00026">
    <property type="entry name" value="Asp"/>
    <property type="match status" value="1"/>
</dbReference>
<evidence type="ECO:0000259" key="5">
    <source>
        <dbReference type="PROSITE" id="PS51767"/>
    </source>
</evidence>
<feature type="compositionally biased region" description="Basic and acidic residues" evidence="2">
    <location>
        <begin position="720"/>
        <end position="730"/>
    </location>
</feature>
<dbReference type="InterPro" id="IPR033121">
    <property type="entry name" value="PEPTIDASE_A1"/>
</dbReference>
<protein>
    <recommendedName>
        <fullName evidence="5">Peptidase A1 domain-containing protein</fullName>
    </recommendedName>
</protein>
<feature type="region of interest" description="Disordered" evidence="2">
    <location>
        <begin position="25"/>
        <end position="49"/>
    </location>
</feature>
<dbReference type="CDD" id="cd05471">
    <property type="entry name" value="pepsin_like"/>
    <property type="match status" value="1"/>
</dbReference>
<feature type="compositionally biased region" description="Low complexity" evidence="2">
    <location>
        <begin position="31"/>
        <end position="49"/>
    </location>
</feature>
<dbReference type="PRINTS" id="PR00792">
    <property type="entry name" value="PEPSIN"/>
</dbReference>